<feature type="region of interest" description="Disordered" evidence="1">
    <location>
        <begin position="1"/>
        <end position="48"/>
    </location>
</feature>
<proteinExistence type="predicted"/>
<name>A0A1D9G5T4_MOOP1</name>
<feature type="compositionally biased region" description="Polar residues" evidence="1">
    <location>
        <begin position="21"/>
        <end position="38"/>
    </location>
</feature>
<dbReference type="EMBL" id="CP017708">
    <property type="protein sequence ID" value="AOY82997.1"/>
    <property type="molecule type" value="Genomic_DNA"/>
</dbReference>
<evidence type="ECO:0000313" key="3">
    <source>
        <dbReference type="Proteomes" id="UP000176944"/>
    </source>
</evidence>
<feature type="compositionally biased region" description="Polar residues" evidence="1">
    <location>
        <begin position="1"/>
        <end position="15"/>
    </location>
</feature>
<evidence type="ECO:0000256" key="1">
    <source>
        <dbReference type="SAM" id="MobiDB-lite"/>
    </source>
</evidence>
<sequence>MTNNPGGISQFNTGSMGVGQQAATDGSSQNQQITSIQEPGSVGEQVTQQDMLQMLAQLDQMVSSAEIPAEIKEEVATYLSAARKAVEKEKPNKERVKINLEGVAEELKEASNDTEAGANLFKKVKPILGKVVDWLGAAAAGSLLGSL</sequence>
<accession>A0A1D9G5T4</accession>
<reference evidence="3" key="1">
    <citation type="submission" date="2016-10" db="EMBL/GenBank/DDBJ databases">
        <title>Comparative genomics uncovers the prolific and rare metabolic potential of the cyanobacterial genus Moorea.</title>
        <authorList>
            <person name="Leao T."/>
            <person name="Castelao G."/>
            <person name="Korobeynikov A."/>
            <person name="Monroe E.A."/>
            <person name="Podell S."/>
            <person name="Glukhov E."/>
            <person name="Allen E."/>
            <person name="Gerwick W.H."/>
            <person name="Gerwick L."/>
        </authorList>
    </citation>
    <scope>NUCLEOTIDE SEQUENCE [LARGE SCALE GENOMIC DNA]</scope>
    <source>
        <strain evidence="3">JHB</strain>
    </source>
</reference>
<dbReference type="AlphaFoldDB" id="A0A1D9G5T4"/>
<gene>
    <name evidence="2" type="ORF">BJP36_26860</name>
</gene>
<organism evidence="2 3">
    <name type="scientific">Moorena producens (strain JHB)</name>
    <dbReference type="NCBI Taxonomy" id="1454205"/>
    <lineage>
        <taxon>Bacteria</taxon>
        <taxon>Bacillati</taxon>
        <taxon>Cyanobacteriota</taxon>
        <taxon>Cyanophyceae</taxon>
        <taxon>Coleofasciculales</taxon>
        <taxon>Coleofasciculaceae</taxon>
        <taxon>Moorena</taxon>
    </lineage>
</organism>
<dbReference type="Proteomes" id="UP000176944">
    <property type="component" value="Chromosome"/>
</dbReference>
<evidence type="ECO:0000313" key="2">
    <source>
        <dbReference type="EMBL" id="AOY82997.1"/>
    </source>
</evidence>
<protein>
    <submittedName>
        <fullName evidence="2">Uncharacterized protein</fullName>
    </submittedName>
</protein>